<dbReference type="Pfam" id="PF13711">
    <property type="entry name" value="DUF4160"/>
    <property type="match status" value="1"/>
</dbReference>
<evidence type="ECO:0000313" key="1">
    <source>
        <dbReference type="EMBL" id="MCH7397845.1"/>
    </source>
</evidence>
<evidence type="ECO:0000313" key="2">
    <source>
        <dbReference type="Proteomes" id="UP001165488"/>
    </source>
</evidence>
<organism evidence="1 2">
    <name type="scientific">Belliella calami</name>
    <dbReference type="NCBI Taxonomy" id="2923436"/>
    <lineage>
        <taxon>Bacteria</taxon>
        <taxon>Pseudomonadati</taxon>
        <taxon>Bacteroidota</taxon>
        <taxon>Cytophagia</taxon>
        <taxon>Cytophagales</taxon>
        <taxon>Cyclobacteriaceae</taxon>
        <taxon>Belliella</taxon>
    </lineage>
</organism>
<keyword evidence="2" id="KW-1185">Reference proteome</keyword>
<dbReference type="InterPro" id="IPR025427">
    <property type="entry name" value="DUF4160"/>
</dbReference>
<gene>
    <name evidence="1" type="ORF">MM236_07590</name>
</gene>
<proteinExistence type="predicted"/>
<comment type="caution">
    <text evidence="1">The sequence shown here is derived from an EMBL/GenBank/DDBJ whole genome shotgun (WGS) entry which is preliminary data.</text>
</comment>
<sequence>MPTVLKIGGLRFFFYSNDHEPIHIHVESGDSTAKFNLKPIQNVKSKGFDSKELKEISKLIEINIEVLIDSWYEYFGNT</sequence>
<name>A0ABS9UN67_9BACT</name>
<dbReference type="RefSeq" id="WP_241274356.1">
    <property type="nucleotide sequence ID" value="NZ_JAKZGS010000004.1"/>
</dbReference>
<dbReference type="EMBL" id="JAKZGS010000004">
    <property type="protein sequence ID" value="MCH7397845.1"/>
    <property type="molecule type" value="Genomic_DNA"/>
</dbReference>
<dbReference type="Proteomes" id="UP001165488">
    <property type="component" value="Unassembled WGS sequence"/>
</dbReference>
<protein>
    <submittedName>
        <fullName evidence="1">DUF4160 domain-containing protein</fullName>
    </submittedName>
</protein>
<accession>A0ABS9UN67</accession>
<reference evidence="1" key="1">
    <citation type="submission" date="2022-03" db="EMBL/GenBank/DDBJ databases">
        <title>De novo assembled genomes of Belliella spp. (Cyclobacteriaceae) strains.</title>
        <authorList>
            <person name="Szabo A."/>
            <person name="Korponai K."/>
            <person name="Felfoldi T."/>
        </authorList>
    </citation>
    <scope>NUCLEOTIDE SEQUENCE</scope>
    <source>
        <strain evidence="1">DSM 107340</strain>
    </source>
</reference>